<comment type="caution">
    <text evidence="2">The sequence shown here is derived from an EMBL/GenBank/DDBJ whole genome shotgun (WGS) entry which is preliminary data.</text>
</comment>
<dbReference type="EMBL" id="JASXSZ010000001">
    <property type="protein sequence ID" value="MDL9978409.1"/>
    <property type="molecule type" value="Genomic_DNA"/>
</dbReference>
<dbReference type="RefSeq" id="WP_286286788.1">
    <property type="nucleotide sequence ID" value="NZ_JASXSZ010000001.1"/>
</dbReference>
<keyword evidence="3" id="KW-1185">Reference proteome</keyword>
<dbReference type="Gene3D" id="3.40.50.1820">
    <property type="entry name" value="alpha/beta hydrolase"/>
    <property type="match status" value="1"/>
</dbReference>
<organism evidence="2 3">
    <name type="scientific">Microbacterium candidum</name>
    <dbReference type="NCBI Taxonomy" id="3041922"/>
    <lineage>
        <taxon>Bacteria</taxon>
        <taxon>Bacillati</taxon>
        <taxon>Actinomycetota</taxon>
        <taxon>Actinomycetes</taxon>
        <taxon>Micrococcales</taxon>
        <taxon>Microbacteriaceae</taxon>
        <taxon>Microbacterium</taxon>
    </lineage>
</organism>
<reference evidence="2 3" key="1">
    <citation type="submission" date="2023-06" db="EMBL/GenBank/DDBJ databases">
        <title>Microbacterium sp. nov., isolated from a waste landfill.</title>
        <authorList>
            <person name="Wen W."/>
        </authorList>
    </citation>
    <scope>NUCLEOTIDE SEQUENCE [LARGE SCALE GENOMIC DNA]</scope>
    <source>
        <strain evidence="2 3">ASV49</strain>
    </source>
</reference>
<dbReference type="PANTHER" id="PTHR43194">
    <property type="entry name" value="HYDROLASE ALPHA/BETA FOLD FAMILY"/>
    <property type="match status" value="1"/>
</dbReference>
<protein>
    <submittedName>
        <fullName evidence="2">Alpha/beta fold hydrolase</fullName>
    </submittedName>
</protein>
<evidence type="ECO:0000313" key="3">
    <source>
        <dbReference type="Proteomes" id="UP001235064"/>
    </source>
</evidence>
<dbReference type="PANTHER" id="PTHR43194:SF5">
    <property type="entry name" value="PIMELOYL-[ACYL-CARRIER PROTEIN] METHYL ESTER ESTERASE"/>
    <property type="match status" value="1"/>
</dbReference>
<name>A0ABT7MVD2_9MICO</name>
<evidence type="ECO:0000259" key="1">
    <source>
        <dbReference type="Pfam" id="PF12697"/>
    </source>
</evidence>
<dbReference type="Pfam" id="PF12697">
    <property type="entry name" value="Abhydrolase_6"/>
    <property type="match status" value="1"/>
</dbReference>
<sequence length="298" mass="31309">MSFTGTTDVAASVLTSHLTTSTDGTPIEYFSTGAGPGIVIVHGTMQSAASQSELAGLLAGSHTVHLVNRRGRGRSGAYPAIGDYDPAIEVDDMAAVVRATGAGAVLGISSGGIIAAELGLRDPNLAVALFEPALVADGSLDLDGFLAEFRPEVARGDVPAYMVTALLGTQMGPGFLRFFPRRMLESSTRKMMAKDAGPLPVGGATMAELAADVPYDMEIVARYADRIDRYRMLEGKTLLISAEKSPAYLRHAVARLRELLPGAESASIARAGHSATQNRKEQGRPEDVASVLRAWLAL</sequence>
<dbReference type="InterPro" id="IPR050228">
    <property type="entry name" value="Carboxylesterase_BioH"/>
</dbReference>
<feature type="domain" description="AB hydrolase-1" evidence="1">
    <location>
        <begin position="38"/>
        <end position="277"/>
    </location>
</feature>
<gene>
    <name evidence="2" type="ORF">QSV35_03615</name>
</gene>
<evidence type="ECO:0000313" key="2">
    <source>
        <dbReference type="EMBL" id="MDL9978409.1"/>
    </source>
</evidence>
<dbReference type="Proteomes" id="UP001235064">
    <property type="component" value="Unassembled WGS sequence"/>
</dbReference>
<dbReference type="InterPro" id="IPR029058">
    <property type="entry name" value="AB_hydrolase_fold"/>
</dbReference>
<keyword evidence="2" id="KW-0378">Hydrolase</keyword>
<dbReference type="InterPro" id="IPR000073">
    <property type="entry name" value="AB_hydrolase_1"/>
</dbReference>
<dbReference type="GO" id="GO:0016787">
    <property type="term" value="F:hydrolase activity"/>
    <property type="evidence" value="ECO:0007669"/>
    <property type="project" value="UniProtKB-KW"/>
</dbReference>
<dbReference type="SUPFAM" id="SSF53474">
    <property type="entry name" value="alpha/beta-Hydrolases"/>
    <property type="match status" value="1"/>
</dbReference>
<accession>A0ABT7MVD2</accession>
<proteinExistence type="predicted"/>